<dbReference type="NCBIfam" id="TIGR02937">
    <property type="entry name" value="sigma70-ECF"/>
    <property type="match status" value="1"/>
</dbReference>
<dbReference type="PANTHER" id="PTHR43133:SF46">
    <property type="entry name" value="RNA POLYMERASE SIGMA-70 FACTOR ECF SUBFAMILY"/>
    <property type="match status" value="1"/>
</dbReference>
<dbReference type="CDD" id="cd06171">
    <property type="entry name" value="Sigma70_r4"/>
    <property type="match status" value="1"/>
</dbReference>
<reference evidence="7" key="1">
    <citation type="submission" date="2020-06" db="EMBL/GenBank/DDBJ databases">
        <authorList>
            <person name="Dong N."/>
        </authorList>
    </citation>
    <scope>NUCLEOTIDE SEQUENCE</scope>
    <source>
        <strain evidence="7">R1692</strain>
    </source>
</reference>
<evidence type="ECO:0000259" key="5">
    <source>
        <dbReference type="Pfam" id="PF04542"/>
    </source>
</evidence>
<dbReference type="Pfam" id="PF04542">
    <property type="entry name" value="Sigma70_r2"/>
    <property type="match status" value="1"/>
</dbReference>
<keyword evidence="8" id="KW-1185">Reference proteome</keyword>
<dbReference type="Gene3D" id="1.10.10.10">
    <property type="entry name" value="Winged helix-like DNA-binding domain superfamily/Winged helix DNA-binding domain"/>
    <property type="match status" value="1"/>
</dbReference>
<comment type="caution">
    <text evidence="7">The sequence shown here is derived from an EMBL/GenBank/DDBJ whole genome shotgun (WGS) entry which is preliminary data.</text>
</comment>
<evidence type="ECO:0000313" key="7">
    <source>
        <dbReference type="EMBL" id="MDM1046816.1"/>
    </source>
</evidence>
<dbReference type="SUPFAM" id="SSF88946">
    <property type="entry name" value="Sigma2 domain of RNA polymerase sigma factors"/>
    <property type="match status" value="1"/>
</dbReference>
<keyword evidence="2" id="KW-0805">Transcription regulation</keyword>
<feature type="domain" description="RNA polymerase sigma-70 region 2" evidence="5">
    <location>
        <begin position="26"/>
        <end position="92"/>
    </location>
</feature>
<evidence type="ECO:0000256" key="2">
    <source>
        <dbReference type="ARBA" id="ARBA00023015"/>
    </source>
</evidence>
<dbReference type="PANTHER" id="PTHR43133">
    <property type="entry name" value="RNA POLYMERASE ECF-TYPE SIGMA FACTO"/>
    <property type="match status" value="1"/>
</dbReference>
<dbReference type="InterPro" id="IPR013249">
    <property type="entry name" value="RNA_pol_sigma70_r4_t2"/>
</dbReference>
<sequence length="185" mass="21442">MQKEIQIAQLITALQKGDVTAFDQLYFEYAPLLYNRIFKLIKSPEIVEEILQEVFLKVWNMRAQLEVDRGLKTLLCRIADNLAIDHFRKASRDRALQEELWTSSVGFYLHTEESIFDKEKQRILNEAIQLLSPKRKEILTLCNIENKSYKEVASMLGISANTVSNLLVSAMKDIKNYIHSKYEGA</sequence>
<evidence type="ECO:0000256" key="1">
    <source>
        <dbReference type="ARBA" id="ARBA00010641"/>
    </source>
</evidence>
<keyword evidence="4" id="KW-0804">Transcription</keyword>
<dbReference type="InterPro" id="IPR013325">
    <property type="entry name" value="RNA_pol_sigma_r2"/>
</dbReference>
<accession>A0ABT7NI02</accession>
<gene>
    <name evidence="7" type="ORF">HX018_00935</name>
</gene>
<dbReference type="InterPro" id="IPR007627">
    <property type="entry name" value="RNA_pol_sigma70_r2"/>
</dbReference>
<reference evidence="7" key="2">
    <citation type="journal article" date="2022" name="Sci. Total Environ.">
        <title>Prevalence, transmission, and molecular epidemiology of tet(X)-positive bacteria among humans, animals, and environmental niches in China: An epidemiological, and genomic-based study.</title>
        <authorList>
            <person name="Dong N."/>
            <person name="Zeng Y."/>
            <person name="Cai C."/>
            <person name="Sun C."/>
            <person name="Lu J."/>
            <person name="Liu C."/>
            <person name="Zhou H."/>
            <person name="Sun Q."/>
            <person name="Shu L."/>
            <person name="Wang H."/>
            <person name="Wang Y."/>
            <person name="Wang S."/>
            <person name="Wu C."/>
            <person name="Chan E.W."/>
            <person name="Chen G."/>
            <person name="Shen Z."/>
            <person name="Chen S."/>
            <person name="Zhang R."/>
        </authorList>
    </citation>
    <scope>NUCLEOTIDE SEQUENCE</scope>
    <source>
        <strain evidence="7">R1692</strain>
    </source>
</reference>
<dbReference type="Proteomes" id="UP001170954">
    <property type="component" value="Unassembled WGS sequence"/>
</dbReference>
<name>A0ABT7NI02_9SPHI</name>
<dbReference type="RefSeq" id="WP_286650168.1">
    <property type="nucleotide sequence ID" value="NZ_JACAGK010000002.1"/>
</dbReference>
<keyword evidence="3" id="KW-0731">Sigma factor</keyword>
<dbReference type="InterPro" id="IPR013324">
    <property type="entry name" value="RNA_pol_sigma_r3/r4-like"/>
</dbReference>
<dbReference type="InterPro" id="IPR039425">
    <property type="entry name" value="RNA_pol_sigma-70-like"/>
</dbReference>
<proteinExistence type="inferred from homology"/>
<evidence type="ECO:0000256" key="3">
    <source>
        <dbReference type="ARBA" id="ARBA00023082"/>
    </source>
</evidence>
<comment type="similarity">
    <text evidence="1">Belongs to the sigma-70 factor family. ECF subfamily.</text>
</comment>
<protein>
    <submittedName>
        <fullName evidence="7">Sigma-70 family RNA polymerase sigma factor</fullName>
    </submittedName>
</protein>
<dbReference type="InterPro" id="IPR014284">
    <property type="entry name" value="RNA_pol_sigma-70_dom"/>
</dbReference>
<dbReference type="Pfam" id="PF08281">
    <property type="entry name" value="Sigma70_r4_2"/>
    <property type="match status" value="1"/>
</dbReference>
<dbReference type="Gene3D" id="1.10.1740.10">
    <property type="match status" value="1"/>
</dbReference>
<evidence type="ECO:0000259" key="6">
    <source>
        <dbReference type="Pfam" id="PF08281"/>
    </source>
</evidence>
<evidence type="ECO:0000313" key="8">
    <source>
        <dbReference type="Proteomes" id="UP001170954"/>
    </source>
</evidence>
<dbReference type="InterPro" id="IPR036388">
    <property type="entry name" value="WH-like_DNA-bd_sf"/>
</dbReference>
<evidence type="ECO:0000256" key="4">
    <source>
        <dbReference type="ARBA" id="ARBA00023163"/>
    </source>
</evidence>
<dbReference type="SUPFAM" id="SSF88659">
    <property type="entry name" value="Sigma3 and sigma4 domains of RNA polymerase sigma factors"/>
    <property type="match status" value="1"/>
</dbReference>
<feature type="domain" description="RNA polymerase sigma factor 70 region 4 type 2" evidence="6">
    <location>
        <begin position="122"/>
        <end position="173"/>
    </location>
</feature>
<organism evidence="7 8">
    <name type="scientific">Sphingobacterium hotanense</name>
    <dbReference type="NCBI Taxonomy" id="649196"/>
    <lineage>
        <taxon>Bacteria</taxon>
        <taxon>Pseudomonadati</taxon>
        <taxon>Bacteroidota</taxon>
        <taxon>Sphingobacteriia</taxon>
        <taxon>Sphingobacteriales</taxon>
        <taxon>Sphingobacteriaceae</taxon>
        <taxon>Sphingobacterium</taxon>
    </lineage>
</organism>
<dbReference type="EMBL" id="JACAGK010000002">
    <property type="protein sequence ID" value="MDM1046816.1"/>
    <property type="molecule type" value="Genomic_DNA"/>
</dbReference>